<name>A0A4R5UGW4_9HYPH</name>
<dbReference type="EMBL" id="SMTL01000003">
    <property type="protein sequence ID" value="TDK35139.1"/>
    <property type="molecule type" value="Genomic_DNA"/>
</dbReference>
<reference evidence="2 3" key="1">
    <citation type="submission" date="2019-03" db="EMBL/GenBank/DDBJ databases">
        <title>Rhizobium sp. nov., an bacterium isolated from biocrust in Mu Us Desert.</title>
        <authorList>
            <person name="Lixiong L."/>
        </authorList>
    </citation>
    <scope>NUCLEOTIDE SEQUENCE [LARGE SCALE GENOMIC DNA]</scope>
    <source>
        <strain evidence="2 3">SPY-1</strain>
    </source>
</reference>
<evidence type="ECO:0000259" key="1">
    <source>
        <dbReference type="Pfam" id="PF13466"/>
    </source>
</evidence>
<sequence>MAPKKAAPGSLKLSSVLDLNEASALHGKLMAMRGSNVTIDASQVERIGVQCGQVLVAGAKAWQSDKKSFLVEKASDAFEKTMQLIGIDGANLVAKEI</sequence>
<evidence type="ECO:0000313" key="3">
    <source>
        <dbReference type="Proteomes" id="UP000295238"/>
    </source>
</evidence>
<feature type="domain" description="MlaB-like STAS" evidence="1">
    <location>
        <begin position="11"/>
        <end position="88"/>
    </location>
</feature>
<dbReference type="SUPFAM" id="SSF52091">
    <property type="entry name" value="SpoIIaa-like"/>
    <property type="match status" value="1"/>
</dbReference>
<proteinExistence type="predicted"/>
<keyword evidence="3" id="KW-1185">Reference proteome</keyword>
<protein>
    <submittedName>
        <fullName evidence="2">STAS domain-containing protein</fullName>
    </submittedName>
</protein>
<dbReference type="RefSeq" id="WP_133316562.1">
    <property type="nucleotide sequence ID" value="NZ_SMTL01000003.1"/>
</dbReference>
<organism evidence="2 3">
    <name type="scientific">Rhizobium deserti</name>
    <dbReference type="NCBI Taxonomy" id="2547961"/>
    <lineage>
        <taxon>Bacteria</taxon>
        <taxon>Pseudomonadati</taxon>
        <taxon>Pseudomonadota</taxon>
        <taxon>Alphaproteobacteria</taxon>
        <taxon>Hyphomicrobiales</taxon>
        <taxon>Rhizobiaceae</taxon>
        <taxon>Rhizobium/Agrobacterium group</taxon>
        <taxon>Rhizobium</taxon>
    </lineage>
</organism>
<comment type="caution">
    <text evidence="2">The sequence shown here is derived from an EMBL/GenBank/DDBJ whole genome shotgun (WGS) entry which is preliminary data.</text>
</comment>
<dbReference type="Gene3D" id="3.30.750.24">
    <property type="entry name" value="STAS domain"/>
    <property type="match status" value="1"/>
</dbReference>
<dbReference type="InterPro" id="IPR058548">
    <property type="entry name" value="MlaB-like_STAS"/>
</dbReference>
<dbReference type="OrthoDB" id="7280289at2"/>
<dbReference type="Proteomes" id="UP000295238">
    <property type="component" value="Unassembled WGS sequence"/>
</dbReference>
<evidence type="ECO:0000313" key="2">
    <source>
        <dbReference type="EMBL" id="TDK35139.1"/>
    </source>
</evidence>
<dbReference type="InterPro" id="IPR036513">
    <property type="entry name" value="STAS_dom_sf"/>
</dbReference>
<dbReference type="AlphaFoldDB" id="A0A4R5UGW4"/>
<dbReference type="Pfam" id="PF13466">
    <property type="entry name" value="STAS_2"/>
    <property type="match status" value="1"/>
</dbReference>
<gene>
    <name evidence="2" type="ORF">E2F50_12790</name>
</gene>
<accession>A0A4R5UGW4</accession>